<accession>A0AAV9FFZ8</accession>
<gene>
    <name evidence="1" type="ORF">QJS10_CPA01g02883</name>
</gene>
<sequence length="143" mass="16541">MSSFPELYSITRDKYCQVNQCWMEEGGVPHWEIRFSRVLSPGESVLLDILLSRLEPPSAEDSGRDLCSWNPSNDGVFTIKGCYGWWRRHRTEYLWATLSKDCWSPKIPLKVNLEEAECGNRDGCQIRRLGGDVGSRQKDEKKR</sequence>
<comment type="caution">
    <text evidence="1">The sequence shown here is derived from an EMBL/GenBank/DDBJ whole genome shotgun (WGS) entry which is preliminary data.</text>
</comment>
<dbReference type="EMBL" id="JAUJYO010000001">
    <property type="protein sequence ID" value="KAK1324611.1"/>
    <property type="molecule type" value="Genomic_DNA"/>
</dbReference>
<dbReference type="AlphaFoldDB" id="A0AAV9FFZ8"/>
<reference evidence="1" key="1">
    <citation type="journal article" date="2023" name="Nat. Commun.">
        <title>Diploid and tetraploid genomes of Acorus and the evolution of monocots.</title>
        <authorList>
            <person name="Ma L."/>
            <person name="Liu K.W."/>
            <person name="Li Z."/>
            <person name="Hsiao Y.Y."/>
            <person name="Qi Y."/>
            <person name="Fu T."/>
            <person name="Tang G.D."/>
            <person name="Zhang D."/>
            <person name="Sun W.H."/>
            <person name="Liu D.K."/>
            <person name="Li Y."/>
            <person name="Chen G.Z."/>
            <person name="Liu X.D."/>
            <person name="Liao X.Y."/>
            <person name="Jiang Y.T."/>
            <person name="Yu X."/>
            <person name="Hao Y."/>
            <person name="Huang J."/>
            <person name="Zhao X.W."/>
            <person name="Ke S."/>
            <person name="Chen Y.Y."/>
            <person name="Wu W.L."/>
            <person name="Hsu J.L."/>
            <person name="Lin Y.F."/>
            <person name="Huang M.D."/>
            <person name="Li C.Y."/>
            <person name="Huang L."/>
            <person name="Wang Z.W."/>
            <person name="Zhao X."/>
            <person name="Zhong W.Y."/>
            <person name="Peng D.H."/>
            <person name="Ahmad S."/>
            <person name="Lan S."/>
            <person name="Zhang J.S."/>
            <person name="Tsai W.C."/>
            <person name="Van de Peer Y."/>
            <person name="Liu Z.J."/>
        </authorList>
    </citation>
    <scope>NUCLEOTIDE SEQUENCE</scope>
    <source>
        <strain evidence="1">CP</strain>
    </source>
</reference>
<keyword evidence="2" id="KW-1185">Reference proteome</keyword>
<protein>
    <submittedName>
        <fullName evidence="1">Uncharacterized protein</fullName>
    </submittedName>
</protein>
<evidence type="ECO:0000313" key="1">
    <source>
        <dbReference type="EMBL" id="KAK1324611.1"/>
    </source>
</evidence>
<evidence type="ECO:0000313" key="2">
    <source>
        <dbReference type="Proteomes" id="UP001180020"/>
    </source>
</evidence>
<proteinExistence type="predicted"/>
<organism evidence="1 2">
    <name type="scientific">Acorus calamus</name>
    <name type="common">Sweet flag</name>
    <dbReference type="NCBI Taxonomy" id="4465"/>
    <lineage>
        <taxon>Eukaryota</taxon>
        <taxon>Viridiplantae</taxon>
        <taxon>Streptophyta</taxon>
        <taxon>Embryophyta</taxon>
        <taxon>Tracheophyta</taxon>
        <taxon>Spermatophyta</taxon>
        <taxon>Magnoliopsida</taxon>
        <taxon>Liliopsida</taxon>
        <taxon>Acoraceae</taxon>
        <taxon>Acorus</taxon>
    </lineage>
</organism>
<dbReference type="Proteomes" id="UP001180020">
    <property type="component" value="Unassembled WGS sequence"/>
</dbReference>
<reference evidence="1" key="2">
    <citation type="submission" date="2023-06" db="EMBL/GenBank/DDBJ databases">
        <authorList>
            <person name="Ma L."/>
            <person name="Liu K.-W."/>
            <person name="Li Z."/>
            <person name="Hsiao Y.-Y."/>
            <person name="Qi Y."/>
            <person name="Fu T."/>
            <person name="Tang G."/>
            <person name="Zhang D."/>
            <person name="Sun W.-H."/>
            <person name="Liu D.-K."/>
            <person name="Li Y."/>
            <person name="Chen G.-Z."/>
            <person name="Liu X.-D."/>
            <person name="Liao X.-Y."/>
            <person name="Jiang Y.-T."/>
            <person name="Yu X."/>
            <person name="Hao Y."/>
            <person name="Huang J."/>
            <person name="Zhao X.-W."/>
            <person name="Ke S."/>
            <person name="Chen Y.-Y."/>
            <person name="Wu W.-L."/>
            <person name="Hsu J.-L."/>
            <person name="Lin Y.-F."/>
            <person name="Huang M.-D."/>
            <person name="Li C.-Y."/>
            <person name="Huang L."/>
            <person name="Wang Z.-W."/>
            <person name="Zhao X."/>
            <person name="Zhong W.-Y."/>
            <person name="Peng D.-H."/>
            <person name="Ahmad S."/>
            <person name="Lan S."/>
            <person name="Zhang J.-S."/>
            <person name="Tsai W.-C."/>
            <person name="Van De Peer Y."/>
            <person name="Liu Z.-J."/>
        </authorList>
    </citation>
    <scope>NUCLEOTIDE SEQUENCE</scope>
    <source>
        <strain evidence="1">CP</strain>
        <tissue evidence="1">Leaves</tissue>
    </source>
</reference>
<name>A0AAV9FFZ8_ACOCL</name>